<accession>A0A1G6W0Z5</accession>
<evidence type="ECO:0000313" key="2">
    <source>
        <dbReference type="EMBL" id="SDD59383.1"/>
    </source>
</evidence>
<dbReference type="RefSeq" id="WP_090770066.1">
    <property type="nucleotide sequence ID" value="NZ_FMZH01000006.1"/>
</dbReference>
<feature type="chain" id="PRO_5011631879" evidence="1">
    <location>
        <begin position="21"/>
        <end position="259"/>
    </location>
</feature>
<reference evidence="3" key="1">
    <citation type="submission" date="2016-10" db="EMBL/GenBank/DDBJ databases">
        <authorList>
            <person name="Varghese N."/>
            <person name="Submissions S."/>
        </authorList>
    </citation>
    <scope>NUCLEOTIDE SEQUENCE [LARGE SCALE GENOMIC DNA]</scope>
    <source>
        <strain evidence="3">DSM 18609</strain>
    </source>
</reference>
<evidence type="ECO:0000256" key="1">
    <source>
        <dbReference type="SAM" id="SignalP"/>
    </source>
</evidence>
<dbReference type="EMBL" id="FMZH01000006">
    <property type="protein sequence ID" value="SDD59383.1"/>
    <property type="molecule type" value="Genomic_DNA"/>
</dbReference>
<protein>
    <submittedName>
        <fullName evidence="2">Uncharacterized protein</fullName>
    </submittedName>
</protein>
<dbReference type="Proteomes" id="UP000199455">
    <property type="component" value="Unassembled WGS sequence"/>
</dbReference>
<dbReference type="AlphaFoldDB" id="A0A1G6W0Z5"/>
<evidence type="ECO:0000313" key="3">
    <source>
        <dbReference type="Proteomes" id="UP000199455"/>
    </source>
</evidence>
<keyword evidence="3" id="KW-1185">Reference proteome</keyword>
<organism evidence="2 3">
    <name type="scientific">Pedobacter soli</name>
    <dbReference type="NCBI Taxonomy" id="390242"/>
    <lineage>
        <taxon>Bacteria</taxon>
        <taxon>Pseudomonadati</taxon>
        <taxon>Bacteroidota</taxon>
        <taxon>Sphingobacteriia</taxon>
        <taxon>Sphingobacteriales</taxon>
        <taxon>Sphingobacteriaceae</taxon>
        <taxon>Pedobacter</taxon>
    </lineage>
</organism>
<feature type="signal peptide" evidence="1">
    <location>
        <begin position="1"/>
        <end position="20"/>
    </location>
</feature>
<dbReference type="STRING" id="390242.SAMN04488024_106325"/>
<sequence length="259" mass="29330">MKKILISALLLNLASITAFTLKTEISFRLGTKTCIAKYKENTASIATLLSLHDNENTAIDAFNGLPKDTSFNLFEIHQNNVRTLTCNVNNKNYEFDPNRIFSDSGIDSTLKKYNTGVTKFPKAVITQIKAFSTDLLKAYNERKQNKYTISIHNNTNEGALSLTDYIKPNKYHQEAKAVFTAEGKDLDDFFLVTELNDFNYFKGLNENVVLQSENPTDDGSLSVYCAKNKIPYINIEAENDHKEEQKGMLKIVYGLLKIR</sequence>
<keyword evidence="1" id="KW-0732">Signal</keyword>
<name>A0A1G6W0Z5_9SPHI</name>
<proteinExistence type="predicted"/>
<gene>
    <name evidence="2" type="ORF">SAMN04488024_106325</name>
</gene>